<proteinExistence type="predicted"/>
<keyword evidence="1" id="KW-1133">Transmembrane helix</keyword>
<organism evidence="2 3">
    <name type="scientific">Marinibaculum pumilum</name>
    <dbReference type="NCBI Taxonomy" id="1766165"/>
    <lineage>
        <taxon>Bacteria</taxon>
        <taxon>Pseudomonadati</taxon>
        <taxon>Pseudomonadota</taxon>
        <taxon>Alphaproteobacteria</taxon>
        <taxon>Rhodospirillales</taxon>
        <taxon>Rhodospirillaceae</taxon>
        <taxon>Marinibaculum</taxon>
    </lineage>
</organism>
<feature type="transmembrane region" description="Helical" evidence="1">
    <location>
        <begin position="97"/>
        <end position="117"/>
    </location>
</feature>
<keyword evidence="1" id="KW-0812">Transmembrane</keyword>
<dbReference type="EMBL" id="JBHRTR010000026">
    <property type="protein sequence ID" value="MFC3227905.1"/>
    <property type="molecule type" value="Genomic_DNA"/>
</dbReference>
<sequence>MSDATRRTWLGRSYVGRHWHGELSLPVSYFVNGVLLAFACNLLVRAVPEDVGDLYEPWRGFLTLLAFWLAICGISLWQLVGTWRSAGRHVGRGGRRFWAVLARIMMVVGAIQVALTLTRHAGPQLEMAARIAMGDPEIPPYTLRIAGDGTEVVMSGGIRFGAADDLAALLDRVPTVRTVQLDSTGGRLAAGLRLQTLIRERGLDTYVGRRCLSACTTVFLGGQRRYLAPQGRLGFHGGILPGLDQASMTAFDRKVAEAAIAAGVSPDFAQRAFFLPNAEMWFPTMAELRAAGVVTDIAGDQFAVVDLPPEITLEEIVTEMQAYPIFAALAQAEPQTFAWLAAAYRDSLVAGRSESEILATLRTALSDTIRRLRPRADDATILAMGELHLERLEALGAADAEACRRYAAAMELTPEVAPILDRQSIERGNRIETDIILTGMSSRERAAEPERLDALYERLFDAIEARHDEAEILQKAADAWDGRPGMAADEVCRLSAILLRQALTLPPQDAAPLLLDLLALKD</sequence>
<feature type="transmembrane region" description="Helical" evidence="1">
    <location>
        <begin position="27"/>
        <end position="46"/>
    </location>
</feature>
<evidence type="ECO:0000256" key="1">
    <source>
        <dbReference type="SAM" id="Phobius"/>
    </source>
</evidence>
<dbReference type="Gene3D" id="3.90.226.10">
    <property type="entry name" value="2-enoyl-CoA Hydratase, Chain A, domain 1"/>
    <property type="match status" value="1"/>
</dbReference>
<keyword evidence="1" id="KW-0472">Membrane</keyword>
<gene>
    <name evidence="2" type="ORF">ACFOGJ_11725</name>
</gene>
<reference evidence="3" key="1">
    <citation type="journal article" date="2019" name="Int. J. Syst. Evol. Microbiol.">
        <title>The Global Catalogue of Microorganisms (GCM) 10K type strain sequencing project: providing services to taxonomists for standard genome sequencing and annotation.</title>
        <authorList>
            <consortium name="The Broad Institute Genomics Platform"/>
            <consortium name="The Broad Institute Genome Sequencing Center for Infectious Disease"/>
            <person name="Wu L."/>
            <person name="Ma J."/>
        </authorList>
    </citation>
    <scope>NUCLEOTIDE SEQUENCE [LARGE SCALE GENOMIC DNA]</scope>
    <source>
        <strain evidence="3">KCTC 42964</strain>
    </source>
</reference>
<evidence type="ECO:0000313" key="3">
    <source>
        <dbReference type="Proteomes" id="UP001595528"/>
    </source>
</evidence>
<protein>
    <submittedName>
        <fullName evidence="2">Uncharacterized protein</fullName>
    </submittedName>
</protein>
<dbReference type="SUPFAM" id="SSF52096">
    <property type="entry name" value="ClpP/crotonase"/>
    <property type="match status" value="1"/>
</dbReference>
<dbReference type="InterPro" id="IPR029045">
    <property type="entry name" value="ClpP/crotonase-like_dom_sf"/>
</dbReference>
<feature type="transmembrane region" description="Helical" evidence="1">
    <location>
        <begin position="58"/>
        <end position="77"/>
    </location>
</feature>
<name>A0ABV7KZT5_9PROT</name>
<keyword evidence="3" id="KW-1185">Reference proteome</keyword>
<dbReference type="RefSeq" id="WP_379900498.1">
    <property type="nucleotide sequence ID" value="NZ_JBHRTR010000026.1"/>
</dbReference>
<comment type="caution">
    <text evidence="2">The sequence shown here is derived from an EMBL/GenBank/DDBJ whole genome shotgun (WGS) entry which is preliminary data.</text>
</comment>
<evidence type="ECO:0000313" key="2">
    <source>
        <dbReference type="EMBL" id="MFC3227905.1"/>
    </source>
</evidence>
<dbReference type="Proteomes" id="UP001595528">
    <property type="component" value="Unassembled WGS sequence"/>
</dbReference>
<accession>A0ABV7KZT5</accession>